<feature type="compositionally biased region" description="Low complexity" evidence="1">
    <location>
        <begin position="1"/>
        <end position="12"/>
    </location>
</feature>
<dbReference type="KEGG" id="cbw:RR42_m1280"/>
<dbReference type="EMBL" id="CP010536">
    <property type="protein sequence ID" value="AJG18686.1"/>
    <property type="molecule type" value="Genomic_DNA"/>
</dbReference>
<dbReference type="InterPro" id="IPR009078">
    <property type="entry name" value="Ferritin-like_SF"/>
</dbReference>
<protein>
    <recommendedName>
        <fullName evidence="4">Ferritin-like domain-containing protein</fullName>
    </recommendedName>
</protein>
<keyword evidence="3" id="KW-1185">Reference proteome</keyword>
<dbReference type="Pfam" id="PF04305">
    <property type="entry name" value="DUF455"/>
    <property type="match status" value="1"/>
</dbReference>
<dbReference type="RefSeq" id="WP_082054810.1">
    <property type="nucleotide sequence ID" value="NZ_CP010536.1"/>
</dbReference>
<sequence>MPANLPDAASPGAPDPDRGATPGALSGAAAPSLRRQALAILCLSDAHEKAAATRRMRLAAEAMAPDALGIGEAIAAELPLPGRPALPELVAPQRVERRRSIHTPAGRAALIHALAHIEFNAINLALDAIWRFDAMPVAFYLDWLRVADEEALHFSLLAQHLATLDACYGDFPAHNSLWEMADKTAGDVLARMALVPRTLEARGLDASPPVRAKLAAAGDHEAAAIIDIILRDEVGHVAIGNHWYRWLCASRGLDPVATYAELAERYQAPRLRPPFNLAARRAAGFDEDELAWLEGQAAQLYSVTTT</sequence>
<evidence type="ECO:0000256" key="1">
    <source>
        <dbReference type="SAM" id="MobiDB-lite"/>
    </source>
</evidence>
<evidence type="ECO:0000313" key="3">
    <source>
        <dbReference type="Proteomes" id="UP000031843"/>
    </source>
</evidence>
<dbReference type="AlphaFoldDB" id="A0A0C4YDA8"/>
<evidence type="ECO:0008006" key="4">
    <source>
        <dbReference type="Google" id="ProtNLM"/>
    </source>
</evidence>
<dbReference type="InterPro" id="IPR007402">
    <property type="entry name" value="DUF455"/>
</dbReference>
<dbReference type="Proteomes" id="UP000031843">
    <property type="component" value="Chromosome main"/>
</dbReference>
<proteinExistence type="predicted"/>
<dbReference type="CDD" id="cd00657">
    <property type="entry name" value="Ferritin_like"/>
    <property type="match status" value="1"/>
</dbReference>
<name>A0A0C4YDA8_9BURK</name>
<organism evidence="2 3">
    <name type="scientific">Cupriavidus basilensis</name>
    <dbReference type="NCBI Taxonomy" id="68895"/>
    <lineage>
        <taxon>Bacteria</taxon>
        <taxon>Pseudomonadati</taxon>
        <taxon>Pseudomonadota</taxon>
        <taxon>Betaproteobacteria</taxon>
        <taxon>Burkholderiales</taxon>
        <taxon>Burkholderiaceae</taxon>
        <taxon>Cupriavidus</taxon>
    </lineage>
</organism>
<dbReference type="PANTHER" id="PTHR42782">
    <property type="entry name" value="SI:CH73-314G15.3"/>
    <property type="match status" value="1"/>
</dbReference>
<feature type="region of interest" description="Disordered" evidence="1">
    <location>
        <begin position="1"/>
        <end position="27"/>
    </location>
</feature>
<gene>
    <name evidence="2" type="ORF">RR42_m1280</name>
</gene>
<dbReference type="InterPro" id="IPR011197">
    <property type="entry name" value="UCP012318"/>
</dbReference>
<dbReference type="STRING" id="68895.RR42_m1280"/>
<evidence type="ECO:0000313" key="2">
    <source>
        <dbReference type="EMBL" id="AJG18686.1"/>
    </source>
</evidence>
<dbReference type="SUPFAM" id="SSF47240">
    <property type="entry name" value="Ferritin-like"/>
    <property type="match status" value="1"/>
</dbReference>
<reference evidence="2 3" key="1">
    <citation type="journal article" date="2015" name="Genome Announc.">
        <title>Complete Genome Sequence of Cupriavidus basilensis 4G11, Isolated from the Oak Ridge Field Research Center Site.</title>
        <authorList>
            <person name="Ray J."/>
            <person name="Waters R.J."/>
            <person name="Skerker J.M."/>
            <person name="Kuehl J.V."/>
            <person name="Price M.N."/>
            <person name="Huang J."/>
            <person name="Chakraborty R."/>
            <person name="Arkin A.P."/>
            <person name="Deutschbauer A."/>
        </authorList>
    </citation>
    <scope>NUCLEOTIDE SEQUENCE [LARGE SCALE GENOMIC DNA]</scope>
    <source>
        <strain evidence="2">4G11</strain>
    </source>
</reference>
<dbReference type="PANTHER" id="PTHR42782:SF4">
    <property type="entry name" value="DUF455 DOMAIN-CONTAINING PROTEIN"/>
    <property type="match status" value="1"/>
</dbReference>
<accession>A0A0C4YDA8</accession>
<dbReference type="PIRSF" id="PIRSF012318">
    <property type="entry name" value="UCP012318"/>
    <property type="match status" value="1"/>
</dbReference>